<dbReference type="Proteomes" id="UP001054837">
    <property type="component" value="Unassembled WGS sequence"/>
</dbReference>
<protein>
    <submittedName>
        <fullName evidence="2">Uncharacterized protein</fullName>
    </submittedName>
</protein>
<evidence type="ECO:0000313" key="3">
    <source>
        <dbReference type="Proteomes" id="UP001054837"/>
    </source>
</evidence>
<comment type="caution">
    <text evidence="2">The sequence shown here is derived from an EMBL/GenBank/DDBJ whole genome shotgun (WGS) entry which is preliminary data.</text>
</comment>
<proteinExistence type="predicted"/>
<feature type="region of interest" description="Disordered" evidence="1">
    <location>
        <begin position="1"/>
        <end position="22"/>
    </location>
</feature>
<name>A0AAV4VB53_9ARAC</name>
<evidence type="ECO:0000313" key="2">
    <source>
        <dbReference type="EMBL" id="GIY67495.1"/>
    </source>
</evidence>
<gene>
    <name evidence="2" type="ORF">CDAR_421841</name>
</gene>
<organism evidence="2 3">
    <name type="scientific">Caerostris darwini</name>
    <dbReference type="NCBI Taxonomy" id="1538125"/>
    <lineage>
        <taxon>Eukaryota</taxon>
        <taxon>Metazoa</taxon>
        <taxon>Ecdysozoa</taxon>
        <taxon>Arthropoda</taxon>
        <taxon>Chelicerata</taxon>
        <taxon>Arachnida</taxon>
        <taxon>Araneae</taxon>
        <taxon>Araneomorphae</taxon>
        <taxon>Entelegynae</taxon>
        <taxon>Araneoidea</taxon>
        <taxon>Araneidae</taxon>
        <taxon>Caerostris</taxon>
    </lineage>
</organism>
<evidence type="ECO:0000256" key="1">
    <source>
        <dbReference type="SAM" id="MobiDB-lite"/>
    </source>
</evidence>
<dbReference type="EMBL" id="BPLQ01012749">
    <property type="protein sequence ID" value="GIY67495.1"/>
    <property type="molecule type" value="Genomic_DNA"/>
</dbReference>
<feature type="region of interest" description="Disordered" evidence="1">
    <location>
        <begin position="97"/>
        <end position="116"/>
    </location>
</feature>
<keyword evidence="3" id="KW-1185">Reference proteome</keyword>
<accession>A0AAV4VB53</accession>
<dbReference type="AlphaFoldDB" id="A0AAV4VB53"/>
<reference evidence="2 3" key="1">
    <citation type="submission" date="2021-06" db="EMBL/GenBank/DDBJ databases">
        <title>Caerostris darwini draft genome.</title>
        <authorList>
            <person name="Kono N."/>
            <person name="Arakawa K."/>
        </authorList>
    </citation>
    <scope>NUCLEOTIDE SEQUENCE [LARGE SCALE GENOMIC DNA]</scope>
</reference>
<sequence>MTNEGSECHCPHSKHNADSASSWNIQVSLRHGGEMEAVNIPPNVTGEGKPIRNAKSSIYIRKRKRRSNAGKISAAAALRKTRKVILFSFFFSGGLGRKNFSSGNPAYRAEKIRDQT</sequence>
<feature type="compositionally biased region" description="Basic and acidic residues" evidence="1">
    <location>
        <begin position="1"/>
        <end position="10"/>
    </location>
</feature>